<dbReference type="InterPro" id="IPR017938">
    <property type="entry name" value="Riboflavin_synthase-like_b-brl"/>
</dbReference>
<accession>A0A098TK30</accession>
<evidence type="ECO:0000256" key="3">
    <source>
        <dbReference type="ARBA" id="ARBA00022723"/>
    </source>
</evidence>
<dbReference type="Pfam" id="PF00970">
    <property type="entry name" value="FAD_binding_6"/>
    <property type="match status" value="1"/>
</dbReference>
<dbReference type="Pfam" id="PF00175">
    <property type="entry name" value="NAD_binding_1"/>
    <property type="match status" value="1"/>
</dbReference>
<keyword evidence="4" id="KW-0408">Iron</keyword>
<dbReference type="GO" id="GO:0016491">
    <property type="term" value="F:oxidoreductase activity"/>
    <property type="evidence" value="ECO:0007669"/>
    <property type="project" value="InterPro"/>
</dbReference>
<dbReference type="Pfam" id="PF04324">
    <property type="entry name" value="Fer2_BFD"/>
    <property type="match status" value="1"/>
</dbReference>
<sequence length="312" mass="34570">MFRELGELQIENTAIGAPDDIVCNCTQTTCARLQALMGQGCTTLEQLADRTHVTMVCGGCKPLIEELLGSASLAVAELVKKESLGLGITRFQFRPVNQPVTASLPGQHILLQGRIHNHWVTRAYTLTSPAAQTDAYEITVKREETGEFSRWLCDRADEESLFRISEPQGEFVLEERFPAVVFFAGGIGVTPAIAMMRTLAQRGDNRTFHLDWSAPYPESFVFQPELEQLTAQHPQLRITLRPTRRVGKLQPADLQQHYRPSPGTIAMLCGPESFMAAIQEALLQAGWTAAAIRQERFGSHLNQDGTVQKNAP</sequence>
<evidence type="ECO:0000259" key="6">
    <source>
        <dbReference type="PROSITE" id="PS51384"/>
    </source>
</evidence>
<dbReference type="GO" id="GO:0051537">
    <property type="term" value="F:2 iron, 2 sulfur cluster binding"/>
    <property type="evidence" value="ECO:0007669"/>
    <property type="project" value="UniProtKB-KW"/>
</dbReference>
<dbReference type="CDD" id="cd00322">
    <property type="entry name" value="FNR_like"/>
    <property type="match status" value="1"/>
</dbReference>
<evidence type="ECO:0000313" key="7">
    <source>
        <dbReference type="EMBL" id="KGF72664.1"/>
    </source>
</evidence>
<dbReference type="InterPro" id="IPR001433">
    <property type="entry name" value="OxRdtase_FAD/NAD-bd"/>
</dbReference>
<evidence type="ECO:0000256" key="5">
    <source>
        <dbReference type="ARBA" id="ARBA00023014"/>
    </source>
</evidence>
<dbReference type="PANTHER" id="PTHR47354:SF1">
    <property type="entry name" value="CARNITINE MONOOXYGENASE REDUCTASE SUBUNIT"/>
    <property type="match status" value="1"/>
</dbReference>
<evidence type="ECO:0000256" key="2">
    <source>
        <dbReference type="ARBA" id="ARBA00022714"/>
    </source>
</evidence>
<dbReference type="InterPro" id="IPR050415">
    <property type="entry name" value="MRET"/>
</dbReference>
<keyword evidence="1" id="KW-0285">Flavoprotein</keyword>
<keyword evidence="5" id="KW-0411">Iron-sulfur</keyword>
<dbReference type="PRINTS" id="PR00409">
    <property type="entry name" value="PHDIOXRDTASE"/>
</dbReference>
<protein>
    <recommendedName>
        <fullName evidence="6">FAD-binding FR-type domain-containing protein</fullName>
    </recommendedName>
</protein>
<dbReference type="Gene3D" id="1.10.10.1100">
    <property type="entry name" value="BFD-like [2Fe-2S]-binding domain"/>
    <property type="match status" value="1"/>
</dbReference>
<dbReference type="InterPro" id="IPR007419">
    <property type="entry name" value="BFD-like_2Fe2S-bd_dom"/>
</dbReference>
<keyword evidence="2" id="KW-0001">2Fe-2S</keyword>
<dbReference type="Gene3D" id="3.40.50.80">
    <property type="entry name" value="Nucleotide-binding domain of ferredoxin-NADP reductase (FNR) module"/>
    <property type="match status" value="1"/>
</dbReference>
<gene>
    <name evidence="7" type="ORF">DO97_07000</name>
</gene>
<evidence type="ECO:0000256" key="1">
    <source>
        <dbReference type="ARBA" id="ARBA00022630"/>
    </source>
</evidence>
<dbReference type="STRING" id="1497020.DO97_07000"/>
<dbReference type="InterPro" id="IPR017927">
    <property type="entry name" value="FAD-bd_FR_type"/>
</dbReference>
<dbReference type="RefSeq" id="WP_036533243.1">
    <property type="nucleotide sequence ID" value="NZ_JJML01000021.1"/>
</dbReference>
<dbReference type="InterPro" id="IPR041854">
    <property type="entry name" value="BFD-like_2Fe2S-bd_dom_sf"/>
</dbReference>
<organism evidence="7 8">
    <name type="scientific">Neosynechococcus sphagnicola sy1</name>
    <dbReference type="NCBI Taxonomy" id="1497020"/>
    <lineage>
        <taxon>Bacteria</taxon>
        <taxon>Bacillati</taxon>
        <taxon>Cyanobacteriota</taxon>
        <taxon>Cyanophyceae</taxon>
        <taxon>Neosynechococcales</taxon>
        <taxon>Neosynechococcaceae</taxon>
        <taxon>Neosynechococcus</taxon>
    </lineage>
</organism>
<reference evidence="7 8" key="1">
    <citation type="journal article" date="2014" name="Mol. Ecol.">
        <title>Evolution of Synechococcus.</title>
        <authorList>
            <person name="Dvorak P."/>
            <person name="Casamatta D."/>
            <person name="Hasler P."/>
            <person name="Poulickova A."/>
            <person name="Ondrej V."/>
            <person name="Sanges R."/>
        </authorList>
    </citation>
    <scope>NUCLEOTIDE SEQUENCE [LARGE SCALE GENOMIC DNA]</scope>
    <source>
        <strain evidence="7 8">CAUP A 1101</strain>
    </source>
</reference>
<dbReference type="EMBL" id="JJML01000021">
    <property type="protein sequence ID" value="KGF72664.1"/>
    <property type="molecule type" value="Genomic_DNA"/>
</dbReference>
<keyword evidence="8" id="KW-1185">Reference proteome</keyword>
<dbReference type="PROSITE" id="PS51384">
    <property type="entry name" value="FAD_FR"/>
    <property type="match status" value="1"/>
</dbReference>
<dbReference type="Proteomes" id="UP000030170">
    <property type="component" value="Unassembled WGS sequence"/>
</dbReference>
<comment type="caution">
    <text evidence="7">The sequence shown here is derived from an EMBL/GenBank/DDBJ whole genome shotgun (WGS) entry which is preliminary data.</text>
</comment>
<evidence type="ECO:0000313" key="8">
    <source>
        <dbReference type="Proteomes" id="UP000030170"/>
    </source>
</evidence>
<dbReference type="OrthoDB" id="9801223at2"/>
<name>A0A098TK30_9CYAN</name>
<proteinExistence type="predicted"/>
<feature type="domain" description="FAD-binding FR-type" evidence="6">
    <location>
        <begin position="71"/>
        <end position="174"/>
    </location>
</feature>
<dbReference type="InterPro" id="IPR008333">
    <property type="entry name" value="Cbr1-like_FAD-bd_dom"/>
</dbReference>
<dbReference type="PANTHER" id="PTHR47354">
    <property type="entry name" value="NADH OXIDOREDUCTASE HCR"/>
    <property type="match status" value="1"/>
</dbReference>
<evidence type="ECO:0000256" key="4">
    <source>
        <dbReference type="ARBA" id="ARBA00023004"/>
    </source>
</evidence>
<keyword evidence="3" id="KW-0479">Metal-binding</keyword>
<dbReference type="Gene3D" id="2.40.30.10">
    <property type="entry name" value="Translation factors"/>
    <property type="match status" value="1"/>
</dbReference>
<dbReference type="InterPro" id="IPR039261">
    <property type="entry name" value="FNR_nucleotide-bd"/>
</dbReference>
<dbReference type="GO" id="GO:0046872">
    <property type="term" value="F:metal ion binding"/>
    <property type="evidence" value="ECO:0007669"/>
    <property type="project" value="UniProtKB-KW"/>
</dbReference>
<dbReference type="SUPFAM" id="SSF63380">
    <property type="entry name" value="Riboflavin synthase domain-like"/>
    <property type="match status" value="1"/>
</dbReference>
<dbReference type="SUPFAM" id="SSF52343">
    <property type="entry name" value="Ferredoxin reductase-like, C-terminal NADP-linked domain"/>
    <property type="match status" value="1"/>
</dbReference>
<dbReference type="AlphaFoldDB" id="A0A098TK30"/>